<organism evidence="1 2">
    <name type="scientific">Colletotrichum plurivorum</name>
    <dbReference type="NCBI Taxonomy" id="2175906"/>
    <lineage>
        <taxon>Eukaryota</taxon>
        <taxon>Fungi</taxon>
        <taxon>Dikarya</taxon>
        <taxon>Ascomycota</taxon>
        <taxon>Pezizomycotina</taxon>
        <taxon>Sordariomycetes</taxon>
        <taxon>Hypocreomycetidae</taxon>
        <taxon>Glomerellales</taxon>
        <taxon>Glomerellaceae</taxon>
        <taxon>Colletotrichum</taxon>
        <taxon>Colletotrichum orchidearum species complex</taxon>
    </lineage>
</organism>
<evidence type="ECO:0000313" key="2">
    <source>
        <dbReference type="Proteomes" id="UP000654918"/>
    </source>
</evidence>
<keyword evidence="2" id="KW-1185">Reference proteome</keyword>
<gene>
    <name evidence="1" type="ORF">CPLU01_12651</name>
</gene>
<name>A0A8H6N653_9PEZI</name>
<comment type="caution">
    <text evidence="1">The sequence shown here is derived from an EMBL/GenBank/DDBJ whole genome shotgun (WGS) entry which is preliminary data.</text>
</comment>
<dbReference type="Proteomes" id="UP000654918">
    <property type="component" value="Unassembled WGS sequence"/>
</dbReference>
<dbReference type="AlphaFoldDB" id="A0A8H6N653"/>
<reference evidence="1" key="1">
    <citation type="journal article" date="2020" name="Phytopathology">
        <title>Genome Sequence Resources of Colletotrichum truncatum, C. plurivorum, C. musicola, and C. sojae: Four Species Pathogenic to Soybean (Glycine max).</title>
        <authorList>
            <person name="Rogerio F."/>
            <person name="Boufleur T.R."/>
            <person name="Ciampi-Guillardi M."/>
            <person name="Sukno S.A."/>
            <person name="Thon M.R."/>
            <person name="Massola Junior N.S."/>
            <person name="Baroncelli R."/>
        </authorList>
    </citation>
    <scope>NUCLEOTIDE SEQUENCE</scope>
    <source>
        <strain evidence="1">LFN00145</strain>
    </source>
</reference>
<accession>A0A8H6N653</accession>
<proteinExistence type="predicted"/>
<sequence>MHDRTEFGCEIRTPSAVCWFTYGLFKFLSPGSDVGVVLGFVVRIGSTKQFAWFNARPDNHYPTSVYEPVDRRVMAGATVSVSWGRDRWGTPFLIRRSQKPWISYRWRLESRAQSYQPSRALELGASSTL</sequence>
<evidence type="ECO:0000313" key="1">
    <source>
        <dbReference type="EMBL" id="KAF6820891.1"/>
    </source>
</evidence>
<protein>
    <submittedName>
        <fullName evidence="1">Uncharacterized protein</fullName>
    </submittedName>
</protein>
<dbReference type="EMBL" id="WIGO01000266">
    <property type="protein sequence ID" value="KAF6820891.1"/>
    <property type="molecule type" value="Genomic_DNA"/>
</dbReference>